<evidence type="ECO:0000313" key="2">
    <source>
        <dbReference type="Proteomes" id="UP000009138"/>
    </source>
</evidence>
<proteinExistence type="predicted"/>
<sequence length="104" mass="12099">MPHLVVIFTEGFSSKRFCDTTFDKEENDPFYTHPCQSWAESTKFYTPESIAIHMDKDLLDEMEKNIILKKYDNATIQAMYKAALDICSMETDQIAIGHPICQRR</sequence>
<dbReference type="EMBL" id="CH476732">
    <property type="protein sequence ID" value="EIE75367.1"/>
    <property type="molecule type" value="Genomic_DNA"/>
</dbReference>
<dbReference type="OMA" id="NDLFFTR"/>
<name>I1BGN7_RHIO9</name>
<organism evidence="1 2">
    <name type="scientific">Rhizopus delemar (strain RA 99-880 / ATCC MYA-4621 / FGSC 9543 / NRRL 43880)</name>
    <name type="common">Mucormycosis agent</name>
    <name type="synonym">Rhizopus arrhizus var. delemar</name>
    <dbReference type="NCBI Taxonomy" id="246409"/>
    <lineage>
        <taxon>Eukaryota</taxon>
        <taxon>Fungi</taxon>
        <taxon>Fungi incertae sedis</taxon>
        <taxon>Mucoromycota</taxon>
        <taxon>Mucoromycotina</taxon>
        <taxon>Mucoromycetes</taxon>
        <taxon>Mucorales</taxon>
        <taxon>Mucorineae</taxon>
        <taxon>Rhizopodaceae</taxon>
        <taxon>Rhizopus</taxon>
    </lineage>
</organism>
<dbReference type="AlphaFoldDB" id="I1BGN7"/>
<dbReference type="VEuPathDB" id="FungiDB:RO3G_00071"/>
<dbReference type="InParanoid" id="I1BGN7"/>
<keyword evidence="2" id="KW-1185">Reference proteome</keyword>
<protein>
    <submittedName>
        <fullName evidence="1">Uncharacterized protein</fullName>
    </submittedName>
</protein>
<dbReference type="RefSeq" id="XP_067510763.1">
    <property type="nucleotide sequence ID" value="XM_067654662.1"/>
</dbReference>
<accession>I1BGN7</accession>
<dbReference type="GeneID" id="93607043"/>
<evidence type="ECO:0000313" key="1">
    <source>
        <dbReference type="EMBL" id="EIE75367.1"/>
    </source>
</evidence>
<gene>
    <name evidence="1" type="ORF">RO3G_00071</name>
</gene>
<reference evidence="1 2" key="1">
    <citation type="journal article" date="2009" name="PLoS Genet.">
        <title>Genomic analysis of the basal lineage fungus Rhizopus oryzae reveals a whole-genome duplication.</title>
        <authorList>
            <person name="Ma L.-J."/>
            <person name="Ibrahim A.S."/>
            <person name="Skory C."/>
            <person name="Grabherr M.G."/>
            <person name="Burger G."/>
            <person name="Butler M."/>
            <person name="Elias M."/>
            <person name="Idnurm A."/>
            <person name="Lang B.F."/>
            <person name="Sone T."/>
            <person name="Abe A."/>
            <person name="Calvo S.E."/>
            <person name="Corrochano L.M."/>
            <person name="Engels R."/>
            <person name="Fu J."/>
            <person name="Hansberg W."/>
            <person name="Kim J.-M."/>
            <person name="Kodira C.D."/>
            <person name="Koehrsen M.J."/>
            <person name="Liu B."/>
            <person name="Miranda-Saavedra D."/>
            <person name="O'Leary S."/>
            <person name="Ortiz-Castellanos L."/>
            <person name="Poulter R."/>
            <person name="Rodriguez-Romero J."/>
            <person name="Ruiz-Herrera J."/>
            <person name="Shen Y.-Q."/>
            <person name="Zeng Q."/>
            <person name="Galagan J."/>
            <person name="Birren B.W."/>
            <person name="Cuomo C.A."/>
            <person name="Wickes B.L."/>
        </authorList>
    </citation>
    <scope>NUCLEOTIDE SEQUENCE [LARGE SCALE GENOMIC DNA]</scope>
    <source>
        <strain evidence="2">RA 99-880 / ATCC MYA-4621 / FGSC 9543 / NRRL 43880</strain>
    </source>
</reference>
<dbReference type="Proteomes" id="UP000009138">
    <property type="component" value="Unassembled WGS sequence"/>
</dbReference>